<sequence>MFQMVSSLNIIRSVRLRACGRVERVASHVVSEPMHVDTPMTADFISAEQSLHTESTPCTNSLQQMQPLRQSRRPLRHNEPLPEPPAGLNTLRRVVLVVRDTFDTARNVFGIWRRFLHRPSHDPDAAISLDDLAQYPSASFNEESAHMISSMPNRPETWPYLNSSIALLMNWVNNGSTNKSEAQVDELVHDVLLHPDFRPSDLGRGFSTNRQNARLSDVLAQMDDREDGQNTSPSSVLPDFHFKETEINIEVPSCDRDVPPRQFSIPGLQYRNLVDVVRTAFTDKLSPYLHYSPFKLFQRLPNSDNDRRVFSELYNSDAFLEEDDWVKRKAPLPPDDQGCRREKVVAALMFWSDATHLADFGTAKLWPIYLMFGNLSKYIRSQPESGACHHLAYIPSLPDWIQDEIAAWHPKWHTQKKDILTHCRRELMQAVWRFLLDDEFLHAYKYGIVICCSDGVERCVYPRFFTYSADYPEKILLATIRDQGLCPCPRCLTSKSSLGLFGQSRDLAFRLGTGICKYMFNKVTAARELIYRKGYAIASSRVEDLLKPTSSTPTANAFVERLGDDTILHRMLVVDFMHEFELGTWKALFTHLIRLLYAQPNGDERVAELDRRYREIPRFGRDTIRRFANKASEMKKLGARDFEDLLQCAIPAFEGLFPDESDDKAVSKLLFKMAEWHGFAKLRMHTEETIAHLEELTRSLAKLVRHFHDVTCPKFHTRELPREAMARQRRKAQSSNSGAPAASTASRKYKALNLNTYKWHAMPDYPAHIRRFGTTDNYSTQIVSDFNLFASSYFTYIATQGEHAHCVVKRIYRLGPKCNHENQIGKRYMRIRYSHWKAHRKQTFKRSHDPSIFVPPELHHYISPSLNNPIDLSKFMHNNRTDPAVTNFIPKLKDHLLGCLLGQEFDGDNHGNFSDADRNCVRIANNQIYSVNTVCFNYTTYDVRRDQDSVNPMRQCNVMIKSMETRSLAGAHSFWYARVLGVYHATVSVIPTSENCGHIPSIYGRHMEFLWVRWYGAERGYRSGFKFSRLPKIGFVPDDDPFAFGFLDPSYVLRGCHLMPAFNEGKTTQLLHSNGDSIARKAGVSEDWLNFYVGIFVDRDMLLRHYGAGVGHLAQTQTLSPTEAGDSAMSDVEEVEGREYIQEESDVESSWSDDDSLLIDSDSGEDDSECSTGEQEEDKGSDEEEGSNDGFASL</sequence>
<dbReference type="InterPro" id="IPR041078">
    <property type="entry name" value="Plavaka"/>
</dbReference>
<feature type="region of interest" description="Disordered" evidence="1">
    <location>
        <begin position="49"/>
        <end position="69"/>
    </location>
</feature>
<feature type="compositionally biased region" description="Polar residues" evidence="1">
    <location>
        <begin position="733"/>
        <end position="744"/>
    </location>
</feature>
<gene>
    <name evidence="2" type="ORF">GFSPODELE1_LOCUS9687</name>
</gene>
<feature type="compositionally biased region" description="Acidic residues" evidence="1">
    <location>
        <begin position="1142"/>
        <end position="1187"/>
    </location>
</feature>
<dbReference type="Pfam" id="PF18759">
    <property type="entry name" value="Plavaka"/>
    <property type="match status" value="1"/>
</dbReference>
<evidence type="ECO:0000313" key="2">
    <source>
        <dbReference type="EMBL" id="CAL1714260.1"/>
    </source>
</evidence>
<name>A0ABP1E2G5_9APHY</name>
<evidence type="ECO:0000313" key="3">
    <source>
        <dbReference type="Proteomes" id="UP001497453"/>
    </source>
</evidence>
<proteinExistence type="predicted"/>
<protein>
    <submittedName>
        <fullName evidence="2">Uncharacterized protein</fullName>
    </submittedName>
</protein>
<feature type="region of interest" description="Disordered" evidence="1">
    <location>
        <begin position="724"/>
        <end position="744"/>
    </location>
</feature>
<reference evidence="3" key="1">
    <citation type="submission" date="2024-04" db="EMBL/GenBank/DDBJ databases">
        <authorList>
            <person name="Shaw F."/>
            <person name="Minotto A."/>
        </authorList>
    </citation>
    <scope>NUCLEOTIDE SEQUENCE [LARGE SCALE GENOMIC DNA]</scope>
</reference>
<evidence type="ECO:0000256" key="1">
    <source>
        <dbReference type="SAM" id="MobiDB-lite"/>
    </source>
</evidence>
<dbReference type="Proteomes" id="UP001497453">
    <property type="component" value="Chromosome 8"/>
</dbReference>
<keyword evidence="3" id="KW-1185">Reference proteome</keyword>
<accession>A0ABP1E2G5</accession>
<dbReference type="EMBL" id="OZ037951">
    <property type="protein sequence ID" value="CAL1714260.1"/>
    <property type="molecule type" value="Genomic_DNA"/>
</dbReference>
<feature type="region of interest" description="Disordered" evidence="1">
    <location>
        <begin position="1121"/>
        <end position="1194"/>
    </location>
</feature>
<organism evidence="2 3">
    <name type="scientific">Somion occarium</name>
    <dbReference type="NCBI Taxonomy" id="3059160"/>
    <lineage>
        <taxon>Eukaryota</taxon>
        <taxon>Fungi</taxon>
        <taxon>Dikarya</taxon>
        <taxon>Basidiomycota</taxon>
        <taxon>Agaricomycotina</taxon>
        <taxon>Agaricomycetes</taxon>
        <taxon>Polyporales</taxon>
        <taxon>Cerrenaceae</taxon>
        <taxon>Somion</taxon>
    </lineage>
</organism>